<evidence type="ECO:0000313" key="1">
    <source>
        <dbReference type="EMBL" id="NML17121.1"/>
    </source>
</evidence>
<accession>A0A848FH00</accession>
<organism evidence="1 2">
    <name type="scientific">Azohydromonas caseinilytica</name>
    <dbReference type="NCBI Taxonomy" id="2728836"/>
    <lineage>
        <taxon>Bacteria</taxon>
        <taxon>Pseudomonadati</taxon>
        <taxon>Pseudomonadota</taxon>
        <taxon>Betaproteobacteria</taxon>
        <taxon>Burkholderiales</taxon>
        <taxon>Sphaerotilaceae</taxon>
        <taxon>Azohydromonas</taxon>
    </lineage>
</organism>
<dbReference type="PANTHER" id="PTHR38664">
    <property type="entry name" value="SLR0058 PROTEIN"/>
    <property type="match status" value="1"/>
</dbReference>
<keyword evidence="2" id="KW-1185">Reference proteome</keyword>
<comment type="caution">
    <text evidence="1">The sequence shown here is derived from an EMBL/GenBank/DDBJ whole genome shotgun (WGS) entry which is preliminary data.</text>
</comment>
<name>A0A848FH00_9BURK</name>
<dbReference type="PANTHER" id="PTHR38664:SF1">
    <property type="entry name" value="SLR0058 PROTEIN"/>
    <property type="match status" value="1"/>
</dbReference>
<dbReference type="Pfam" id="PF05597">
    <property type="entry name" value="Phasin"/>
    <property type="match status" value="2"/>
</dbReference>
<sequence length="122" mass="12942">MQAIGHSGQEIWLAGVGALYTARKEGSRLFELLVEEGKACTSALTGGGAEQVRARLGGGLGGLQRGLEKRVARALQSVGVPSAQEVGELSRRVAELDRHVSALTRRSRASGGVKRVKRKIRP</sequence>
<dbReference type="AlphaFoldDB" id="A0A848FH00"/>
<protein>
    <submittedName>
        <fullName evidence="1">Phasin family protein</fullName>
    </submittedName>
</protein>
<dbReference type="Proteomes" id="UP000574067">
    <property type="component" value="Unassembled WGS sequence"/>
</dbReference>
<reference evidence="1 2" key="1">
    <citation type="submission" date="2020-04" db="EMBL/GenBank/DDBJ databases">
        <title>Azohydromonas sp. isolated from soil.</title>
        <authorList>
            <person name="Dahal R.H."/>
        </authorList>
    </citation>
    <scope>NUCLEOTIDE SEQUENCE [LARGE SCALE GENOMIC DNA]</scope>
    <source>
        <strain evidence="1 2">G-1-1-14</strain>
    </source>
</reference>
<gene>
    <name evidence="1" type="ORF">HHL10_19280</name>
</gene>
<proteinExistence type="predicted"/>
<dbReference type="EMBL" id="JABBFW010000015">
    <property type="protein sequence ID" value="NML17121.1"/>
    <property type="molecule type" value="Genomic_DNA"/>
</dbReference>
<dbReference type="InterPro" id="IPR008769">
    <property type="entry name" value="PhaF_PhaI"/>
</dbReference>
<evidence type="ECO:0000313" key="2">
    <source>
        <dbReference type="Proteomes" id="UP000574067"/>
    </source>
</evidence>